<evidence type="ECO:0000313" key="2">
    <source>
        <dbReference type="Proteomes" id="UP001165678"/>
    </source>
</evidence>
<reference evidence="1" key="1">
    <citation type="submission" date="2022-11" db="EMBL/GenBank/DDBJ databases">
        <title>Larsenimonas rhizosphaerae sp. nov., isolated from a tidal mudflat.</title>
        <authorList>
            <person name="Lee S.D."/>
            <person name="Kim I.S."/>
        </authorList>
    </citation>
    <scope>NUCLEOTIDE SEQUENCE</scope>
    <source>
        <strain evidence="1">GH2-1</strain>
    </source>
</reference>
<dbReference type="RefSeq" id="WP_250936329.1">
    <property type="nucleotide sequence ID" value="NZ_JAMLJK010000001.1"/>
</dbReference>
<protein>
    <submittedName>
        <fullName evidence="1">Copper resistance protein NlpE N-terminal domain-containing protein</fullName>
    </submittedName>
</protein>
<dbReference type="Proteomes" id="UP001165678">
    <property type="component" value="Unassembled WGS sequence"/>
</dbReference>
<dbReference type="InterPro" id="IPR007298">
    <property type="entry name" value="Cu-R_lipoprotein_NlpE"/>
</dbReference>
<dbReference type="PROSITE" id="PS51257">
    <property type="entry name" value="PROKAR_LIPOPROTEIN"/>
    <property type="match status" value="1"/>
</dbReference>
<dbReference type="Pfam" id="PF04170">
    <property type="entry name" value="NlpE"/>
    <property type="match status" value="1"/>
</dbReference>
<dbReference type="Gene3D" id="2.40.128.640">
    <property type="match status" value="1"/>
</dbReference>
<comment type="caution">
    <text evidence="1">The sequence shown here is derived from an EMBL/GenBank/DDBJ whole genome shotgun (WGS) entry which is preliminary data.</text>
</comment>
<name>A0AA41ZJI8_9GAMM</name>
<organism evidence="1 2">
    <name type="scientific">Larsenimonas rhizosphaerae</name>
    <dbReference type="NCBI Taxonomy" id="2944682"/>
    <lineage>
        <taxon>Bacteria</taxon>
        <taxon>Pseudomonadati</taxon>
        <taxon>Pseudomonadota</taxon>
        <taxon>Gammaproteobacteria</taxon>
        <taxon>Oceanospirillales</taxon>
        <taxon>Halomonadaceae</taxon>
        <taxon>Larsenimonas</taxon>
    </lineage>
</organism>
<evidence type="ECO:0000313" key="1">
    <source>
        <dbReference type="EMBL" id="MCX2522986.1"/>
    </source>
</evidence>
<sequence length="149" mass="15937">MLRKQLAGITGAMGIALLAGCASGGLEENSPYDQVQGNYAGVLPCADCSGIDTRLMIENQNDVSGTFTMKSKYLGKGDAKKNDPMVTEGQVMVMKDVGPNQYPIVYQLTGGDGTAVYNLLPLSNGNLQILSRDYTKIPSNTDLTLKRLK</sequence>
<keyword evidence="2" id="KW-1185">Reference proteome</keyword>
<accession>A0AA41ZJI8</accession>
<dbReference type="AlphaFoldDB" id="A0AA41ZJI8"/>
<dbReference type="EMBL" id="JAPIVE010000001">
    <property type="protein sequence ID" value="MCX2522986.1"/>
    <property type="molecule type" value="Genomic_DNA"/>
</dbReference>
<proteinExistence type="predicted"/>
<gene>
    <name evidence="1" type="ORF">OQ287_01900</name>
</gene>